<dbReference type="InterPro" id="IPR013783">
    <property type="entry name" value="Ig-like_fold"/>
</dbReference>
<dbReference type="PANTHER" id="PTHR46323">
    <property type="entry name" value="BETA-GALACTOSIDASE"/>
    <property type="match status" value="1"/>
</dbReference>
<keyword evidence="5 7" id="KW-0326">Glycosidase</keyword>
<dbReference type="GO" id="GO:0009341">
    <property type="term" value="C:beta-galactosidase complex"/>
    <property type="evidence" value="ECO:0007669"/>
    <property type="project" value="InterPro"/>
</dbReference>
<keyword evidence="10" id="KW-1185">Reference proteome</keyword>
<dbReference type="InterPro" id="IPR032312">
    <property type="entry name" value="LacZ_4"/>
</dbReference>
<dbReference type="SUPFAM" id="SSF49303">
    <property type="entry name" value="beta-Galactosidase/glucuronidase domain"/>
    <property type="match status" value="2"/>
</dbReference>
<evidence type="ECO:0000256" key="2">
    <source>
        <dbReference type="ARBA" id="ARBA00007401"/>
    </source>
</evidence>
<organism evidence="9 10">
    <name type="scientific">Alteromonas confluentis</name>
    <dbReference type="NCBI Taxonomy" id="1656094"/>
    <lineage>
        <taxon>Bacteria</taxon>
        <taxon>Pseudomonadati</taxon>
        <taxon>Pseudomonadota</taxon>
        <taxon>Gammaproteobacteria</taxon>
        <taxon>Alteromonadales</taxon>
        <taxon>Alteromonadaceae</taxon>
        <taxon>Alteromonas/Salinimonas group</taxon>
        <taxon>Alteromonas</taxon>
    </lineage>
</organism>
<dbReference type="SUPFAM" id="SSF51445">
    <property type="entry name" value="(Trans)glycosidases"/>
    <property type="match status" value="1"/>
</dbReference>
<protein>
    <recommendedName>
        <fullName evidence="3 7">Beta-galactosidase</fullName>
        <ecNumber evidence="3 7">3.2.1.23</ecNumber>
    </recommendedName>
    <alternativeName>
        <fullName evidence="6 7">Lactase</fullName>
    </alternativeName>
</protein>
<dbReference type="InterPro" id="IPR011013">
    <property type="entry name" value="Gal_mutarotase_sf_dom"/>
</dbReference>
<evidence type="ECO:0000256" key="3">
    <source>
        <dbReference type="ARBA" id="ARBA00012756"/>
    </source>
</evidence>
<feature type="domain" description="Beta galactosidase small chain/" evidence="8">
    <location>
        <begin position="752"/>
        <end position="1025"/>
    </location>
</feature>
<dbReference type="PRINTS" id="PR00132">
    <property type="entry name" value="GLHYDRLASE2"/>
</dbReference>
<dbReference type="InterPro" id="IPR036156">
    <property type="entry name" value="Beta-gal/glucu_dom_sf"/>
</dbReference>
<dbReference type="PROSITE" id="PS00608">
    <property type="entry name" value="GLYCOSYL_HYDROL_F2_2"/>
    <property type="match status" value="1"/>
</dbReference>
<dbReference type="Proteomes" id="UP000175691">
    <property type="component" value="Unassembled WGS sequence"/>
</dbReference>
<dbReference type="InterPro" id="IPR006104">
    <property type="entry name" value="Glyco_hydro_2_N"/>
</dbReference>
<name>A0A1E7ZAN8_9ALTE</name>
<dbReference type="InterPro" id="IPR004199">
    <property type="entry name" value="B-gal_small/dom_5"/>
</dbReference>
<comment type="catalytic activity">
    <reaction evidence="1 7">
        <text>Hydrolysis of terminal non-reducing beta-D-galactose residues in beta-D-galactosides.</text>
        <dbReference type="EC" id="3.2.1.23"/>
    </reaction>
</comment>
<evidence type="ECO:0000256" key="6">
    <source>
        <dbReference type="ARBA" id="ARBA00032230"/>
    </source>
</evidence>
<dbReference type="InterPro" id="IPR006101">
    <property type="entry name" value="Glyco_hydro_2"/>
</dbReference>
<keyword evidence="4 7" id="KW-0378">Hydrolase</keyword>
<dbReference type="Pfam" id="PF02836">
    <property type="entry name" value="Glyco_hydro_2_C"/>
    <property type="match status" value="1"/>
</dbReference>
<dbReference type="InterPro" id="IPR023232">
    <property type="entry name" value="Glyco_hydro_2_AS"/>
</dbReference>
<evidence type="ECO:0000259" key="8">
    <source>
        <dbReference type="SMART" id="SM01038"/>
    </source>
</evidence>
<dbReference type="Pfam" id="PF00703">
    <property type="entry name" value="Glyco_hydro_2"/>
    <property type="match status" value="1"/>
</dbReference>
<dbReference type="SUPFAM" id="SSF49785">
    <property type="entry name" value="Galactose-binding domain-like"/>
    <property type="match status" value="1"/>
</dbReference>
<comment type="caution">
    <text evidence="9">The sequence shown here is derived from an EMBL/GenBank/DDBJ whole genome shotgun (WGS) entry which is preliminary data.</text>
</comment>
<accession>A0A1E7ZAN8</accession>
<reference evidence="9 10" key="1">
    <citation type="submission" date="2016-08" db="EMBL/GenBank/DDBJ databases">
        <authorList>
            <person name="Seilhamer J.J."/>
        </authorList>
    </citation>
    <scope>NUCLEOTIDE SEQUENCE [LARGE SCALE GENOMIC DNA]</scope>
    <source>
        <strain evidence="9 10">KCTC 42603</strain>
    </source>
</reference>
<evidence type="ECO:0000256" key="7">
    <source>
        <dbReference type="RuleBase" id="RU361154"/>
    </source>
</evidence>
<dbReference type="InterPro" id="IPR006103">
    <property type="entry name" value="Glyco_hydro_2_cat"/>
</dbReference>
<evidence type="ECO:0000256" key="4">
    <source>
        <dbReference type="ARBA" id="ARBA00022801"/>
    </source>
</evidence>
<dbReference type="InterPro" id="IPR017853">
    <property type="entry name" value="GH"/>
</dbReference>
<dbReference type="Pfam" id="PF16353">
    <property type="entry name" value="LacZ_4"/>
    <property type="match status" value="1"/>
</dbReference>
<dbReference type="GO" id="GO:0005990">
    <property type="term" value="P:lactose catabolic process"/>
    <property type="evidence" value="ECO:0007669"/>
    <property type="project" value="TreeGrafter"/>
</dbReference>
<dbReference type="Gene3D" id="2.60.40.10">
    <property type="entry name" value="Immunoglobulins"/>
    <property type="match status" value="2"/>
</dbReference>
<dbReference type="Pfam" id="PF02837">
    <property type="entry name" value="Glyco_hydro_2_N"/>
    <property type="match status" value="1"/>
</dbReference>
<dbReference type="GO" id="GO:0004565">
    <property type="term" value="F:beta-galactosidase activity"/>
    <property type="evidence" value="ECO:0007669"/>
    <property type="project" value="UniProtKB-EC"/>
</dbReference>
<sequence length="1043" mass="116988">MLSYCVGLSLAVPAVAADRPEWQDLSVFKVNTLPPHSTLYPYSTMTEAKTDEQTASPFYQSLNGTWRFKYYENPLNVVATDFSETGSEKGWNDMPVPSNWQMEGYDYPIYTNIDYPYPRKPPFTPDYNPTGLYLKTFSVPDDWKDKQITVHFGAVKSAFYLYVNGKKVGYSEDSKTPAEFDLTPYLKDGENTLVAEVIRFSDGSYLEDQDFWRLAGIERDVYLVASPKTSLYDVFAKTGLIDNFTTGTLSLTTIFRNVSNKAAETEFSYSLYSPDNTLIKQGKTSYSVSGDYSSQKAISLTVPDVQPWTAETPNLYTLVFAAKDGDAPVFYSTRVGFRDIRIENGQLQVNGKPILIKGVNRIEHDERTGHVVSRESMLQDVLLMKQNNINAVRTSHYPNDPYFYKLTDEYGLYVVDEANIESHGFGFEPDATPANNPEFAAMHHDRIKRVVERDKNHASVVFWSLGNEAGDGPTFIDAYKWVKEFDDSRVTLYDKAERRDDVFTERHTDVVTWMYASIDEIHRRHLSKDKTRPFIWVEYAHAMGNSTGNLTELWDMVRSEPRVQGGFIWDWVDQGLLIENEDGESYWGYGGDFEPEGVRNDGNFLLNGLVNADRTPHPGLHEVKHIYQNFHFSGNVEDSFSVYNENFFTDSDGYDFSWSLLKDGAVIKTGELDIDVDAQQTKAFTLPQLASSLKGDGEYLVNFTVTPAKDFAFTDTSNVMAADQIALKGSFASYTPAISGSLKVSKSAGTTTVSGKQCEVSFDEQGYVSALSRDGKAILSSPLKLNFWRAPTDNDFGNKMPVRSESWRQATHNQKGELTGVSDSAKSVVIKQHVTLAETSAQADISYSVAPDCTLTVDTQLNVAPADEALEIPRIGFNTRLPLAYSGVHYYGRGPHENYADRKASAFLGLFAGDVDDLGYDYTRPQENGNRTDTRWLTLTNDAQGLLVHGAPVFEFSAHHYGIDQLDPGETKQQRHTVDVKKQDFVDLNIDYKQMGVGGDTSWGQKPYDAYLLNDTAYSFSFVIGPVTTRSSLLKPAFTAISN</sequence>
<dbReference type="PROSITE" id="PS00719">
    <property type="entry name" value="GLYCOSYL_HYDROL_F2_1"/>
    <property type="match status" value="1"/>
</dbReference>
<dbReference type="Gene3D" id="3.20.20.80">
    <property type="entry name" value="Glycosidases"/>
    <property type="match status" value="1"/>
</dbReference>
<evidence type="ECO:0000313" key="10">
    <source>
        <dbReference type="Proteomes" id="UP000175691"/>
    </source>
</evidence>
<dbReference type="EMBL" id="MDHN01000029">
    <property type="protein sequence ID" value="OFC70484.1"/>
    <property type="molecule type" value="Genomic_DNA"/>
</dbReference>
<comment type="similarity">
    <text evidence="2 7">Belongs to the glycosyl hydrolase 2 family.</text>
</comment>
<dbReference type="EC" id="3.2.1.23" evidence="3 7"/>
<dbReference type="Pfam" id="PF02929">
    <property type="entry name" value="Bgal_small_N"/>
    <property type="match status" value="1"/>
</dbReference>
<dbReference type="Gene3D" id="2.70.98.10">
    <property type="match status" value="1"/>
</dbReference>
<proteinExistence type="inferred from homology"/>
<dbReference type="InterPro" id="IPR014718">
    <property type="entry name" value="GH-type_carb-bd"/>
</dbReference>
<dbReference type="STRING" id="1656094.BFC18_14050"/>
<dbReference type="InterPro" id="IPR008979">
    <property type="entry name" value="Galactose-bd-like_sf"/>
</dbReference>
<dbReference type="SUPFAM" id="SSF74650">
    <property type="entry name" value="Galactose mutarotase-like"/>
    <property type="match status" value="1"/>
</dbReference>
<dbReference type="InterPro" id="IPR006102">
    <property type="entry name" value="Ig-like_GH2"/>
</dbReference>
<dbReference type="GO" id="GO:0030246">
    <property type="term" value="F:carbohydrate binding"/>
    <property type="evidence" value="ECO:0007669"/>
    <property type="project" value="InterPro"/>
</dbReference>
<gene>
    <name evidence="9" type="ORF">BFC18_14050</name>
</gene>
<dbReference type="PANTHER" id="PTHR46323:SF2">
    <property type="entry name" value="BETA-GALACTOSIDASE"/>
    <property type="match status" value="1"/>
</dbReference>
<evidence type="ECO:0000313" key="9">
    <source>
        <dbReference type="EMBL" id="OFC70484.1"/>
    </source>
</evidence>
<evidence type="ECO:0000256" key="1">
    <source>
        <dbReference type="ARBA" id="ARBA00001412"/>
    </source>
</evidence>
<dbReference type="InterPro" id="IPR050347">
    <property type="entry name" value="Bact_Beta-galactosidase"/>
</dbReference>
<dbReference type="Gene3D" id="2.60.120.260">
    <property type="entry name" value="Galactose-binding domain-like"/>
    <property type="match status" value="1"/>
</dbReference>
<dbReference type="AlphaFoldDB" id="A0A1E7ZAN8"/>
<evidence type="ECO:0000256" key="5">
    <source>
        <dbReference type="ARBA" id="ARBA00023295"/>
    </source>
</evidence>
<dbReference type="InterPro" id="IPR023230">
    <property type="entry name" value="Glyco_hydro_2_CS"/>
</dbReference>
<dbReference type="SMART" id="SM01038">
    <property type="entry name" value="Bgal_small_N"/>
    <property type="match status" value="1"/>
</dbReference>